<dbReference type="NCBIfam" id="NF002975">
    <property type="entry name" value="PRK03661.1"/>
    <property type="match status" value="1"/>
</dbReference>
<sequence>MTLDAEIEHLAIELGQALGQRGWLAATAESCTGGGVASAITDIAGSSGWFDRGFVTYTNEAKQQMLGVSDESLERHGAVSEAVVLEMARGALAHSSASISVAISGIAGPGGATEGKPVGTVWFAWADSSGRHHSLLARFDGDRRQVRQQAVRQALSGLLALLR</sequence>
<evidence type="ECO:0000259" key="1">
    <source>
        <dbReference type="Pfam" id="PF02464"/>
    </source>
</evidence>
<feature type="domain" description="CinA C-terminal" evidence="1">
    <location>
        <begin position="9"/>
        <end position="161"/>
    </location>
</feature>
<gene>
    <name evidence="2" type="ORF">LCR_16335</name>
</gene>
<organism evidence="2 3">
    <name type="scientific">Aeromonas enteropelogenes</name>
    <name type="common">Aeromonas trota</name>
    <dbReference type="NCBI Taxonomy" id="29489"/>
    <lineage>
        <taxon>Bacteria</taxon>
        <taxon>Pseudomonadati</taxon>
        <taxon>Pseudomonadota</taxon>
        <taxon>Gammaproteobacteria</taxon>
        <taxon>Aeromonadales</taxon>
        <taxon>Aeromonadaceae</taxon>
        <taxon>Aeromonas</taxon>
    </lineage>
</organism>
<proteinExistence type="predicted"/>
<reference evidence="2 3" key="1">
    <citation type="submission" date="2016-02" db="EMBL/GenBank/DDBJ databases">
        <title>Draft genome sequence of Aeromonas trota strain 1999lcr isolated from cerebrospinal fluid (CSF).</title>
        <authorList>
            <person name="Dallagassa C.B."/>
            <person name="Prediger K.C."/>
            <person name="Weiss V.A."/>
            <person name="Assis F.E."/>
            <person name="Baura V."/>
            <person name="Cruz L.M."/>
            <person name="Souza E.M."/>
            <person name="Pedrosa F.O."/>
            <person name="Fadel-Picheth C.M."/>
        </authorList>
    </citation>
    <scope>NUCLEOTIDE SEQUENCE [LARGE SCALE GENOMIC DNA]</scope>
    <source>
        <strain evidence="2 3">1999lcr</strain>
    </source>
</reference>
<dbReference type="STRING" id="29489.VL01_16085"/>
<dbReference type="Gene3D" id="3.90.950.20">
    <property type="entry name" value="CinA-like"/>
    <property type="match status" value="1"/>
</dbReference>
<dbReference type="InterPro" id="IPR008136">
    <property type="entry name" value="CinA_C"/>
</dbReference>
<dbReference type="AlphaFoldDB" id="A0A175VI96"/>
<comment type="caution">
    <text evidence="2">The sequence shown here is derived from an EMBL/GenBank/DDBJ whole genome shotgun (WGS) entry which is preliminary data.</text>
</comment>
<evidence type="ECO:0000313" key="2">
    <source>
        <dbReference type="EMBL" id="KXU79692.1"/>
    </source>
</evidence>
<name>A0A175VI96_AEREN</name>
<dbReference type="Pfam" id="PF02464">
    <property type="entry name" value="CinA"/>
    <property type="match status" value="1"/>
</dbReference>
<dbReference type="Proteomes" id="UP000078435">
    <property type="component" value="Unassembled WGS sequence"/>
</dbReference>
<dbReference type="InterPro" id="IPR036653">
    <property type="entry name" value="CinA-like_C"/>
</dbReference>
<evidence type="ECO:0000313" key="3">
    <source>
        <dbReference type="Proteomes" id="UP000078435"/>
    </source>
</evidence>
<dbReference type="RefSeq" id="WP_026456471.1">
    <property type="nucleotide sequence ID" value="NZ_JAAKHR010000004.1"/>
</dbReference>
<dbReference type="SUPFAM" id="SSF142433">
    <property type="entry name" value="CinA-like"/>
    <property type="match status" value="1"/>
</dbReference>
<dbReference type="NCBIfam" id="TIGR00199">
    <property type="entry name" value="PncC_domain"/>
    <property type="match status" value="1"/>
</dbReference>
<dbReference type="OrthoDB" id="9801454at2"/>
<protein>
    <submittedName>
        <fullName evidence="2">Damage-inducible protein CinA</fullName>
    </submittedName>
</protein>
<accession>A0A175VI96</accession>
<dbReference type="EMBL" id="JMGO02000006">
    <property type="protein sequence ID" value="KXU79692.1"/>
    <property type="molecule type" value="Genomic_DNA"/>
</dbReference>